<dbReference type="PATRIC" id="fig|1317124.6.peg.1713"/>
<dbReference type="GO" id="GO:0044341">
    <property type="term" value="P:sodium-dependent phosphate transport"/>
    <property type="evidence" value="ECO:0007669"/>
    <property type="project" value="InterPro"/>
</dbReference>
<dbReference type="PANTHER" id="PTHR10010">
    <property type="entry name" value="SOLUTE CARRIER FAMILY 34 SODIUM PHOSPHATE , MEMBER 2-RELATED"/>
    <property type="match status" value="1"/>
</dbReference>
<feature type="transmembrane region" description="Helical" evidence="6">
    <location>
        <begin position="284"/>
        <end position="309"/>
    </location>
</feature>
<evidence type="ECO:0000256" key="1">
    <source>
        <dbReference type="ARBA" id="ARBA00004651"/>
    </source>
</evidence>
<keyword evidence="3 6" id="KW-0812">Transmembrane</keyword>
<feature type="transmembrane region" description="Helical" evidence="6">
    <location>
        <begin position="142"/>
        <end position="163"/>
    </location>
</feature>
<reference evidence="8" key="1">
    <citation type="submission" date="2013-04" db="EMBL/GenBank/DDBJ databases">
        <title>Thioclava sp. 13D2W-2 Genome Sequencing.</title>
        <authorList>
            <person name="Lai Q."/>
            <person name="Li G."/>
            <person name="Shao Z."/>
        </authorList>
    </citation>
    <scope>NUCLEOTIDE SEQUENCE [LARGE SCALE GENOMIC DNA]</scope>
    <source>
        <strain evidence="8">13D2W-2</strain>
    </source>
</reference>
<organism evidence="7 8">
    <name type="scientific">Thioclava atlantica</name>
    <dbReference type="NCBI Taxonomy" id="1317124"/>
    <lineage>
        <taxon>Bacteria</taxon>
        <taxon>Pseudomonadati</taxon>
        <taxon>Pseudomonadota</taxon>
        <taxon>Alphaproteobacteria</taxon>
        <taxon>Rhodobacterales</taxon>
        <taxon>Paracoccaceae</taxon>
        <taxon>Thioclava</taxon>
    </lineage>
</organism>
<dbReference type="GO" id="GO:0005436">
    <property type="term" value="F:sodium:phosphate symporter activity"/>
    <property type="evidence" value="ECO:0007669"/>
    <property type="project" value="InterPro"/>
</dbReference>
<evidence type="ECO:0000256" key="2">
    <source>
        <dbReference type="ARBA" id="ARBA00022475"/>
    </source>
</evidence>
<evidence type="ECO:0000256" key="6">
    <source>
        <dbReference type="SAM" id="Phobius"/>
    </source>
</evidence>
<reference evidence="7 8" key="2">
    <citation type="journal article" date="2015" name="Antonie Van Leeuwenhoek">
        <title>Thioclava indica sp. nov., isolated from surface seawater of the Indian Ocean.</title>
        <authorList>
            <person name="Liu Y."/>
            <person name="Lai Q."/>
            <person name="Du J."/>
            <person name="Xu H."/>
            <person name="Jiang L."/>
            <person name="Shao Z."/>
        </authorList>
    </citation>
    <scope>NUCLEOTIDE SEQUENCE [LARGE SCALE GENOMIC DNA]</scope>
    <source>
        <strain evidence="7 8">13D2W-2</strain>
    </source>
</reference>
<feature type="transmembrane region" description="Helical" evidence="6">
    <location>
        <begin position="5"/>
        <end position="26"/>
    </location>
</feature>
<dbReference type="Pfam" id="PF02690">
    <property type="entry name" value="Na_Pi_cotrans"/>
    <property type="match status" value="2"/>
</dbReference>
<keyword evidence="5 6" id="KW-0472">Membrane</keyword>
<dbReference type="eggNOG" id="COG1283">
    <property type="taxonomic scope" value="Bacteria"/>
</dbReference>
<evidence type="ECO:0000256" key="4">
    <source>
        <dbReference type="ARBA" id="ARBA00022989"/>
    </source>
</evidence>
<dbReference type="AlphaFoldDB" id="A0A085TXJ1"/>
<evidence type="ECO:0000256" key="5">
    <source>
        <dbReference type="ARBA" id="ARBA00023136"/>
    </source>
</evidence>
<gene>
    <name evidence="7" type="ORF">DW2_08412</name>
</gene>
<feature type="transmembrane region" description="Helical" evidence="6">
    <location>
        <begin position="183"/>
        <end position="213"/>
    </location>
</feature>
<dbReference type="Proteomes" id="UP000028607">
    <property type="component" value="Unassembled WGS sequence"/>
</dbReference>
<dbReference type="GO" id="GO:0005886">
    <property type="term" value="C:plasma membrane"/>
    <property type="evidence" value="ECO:0007669"/>
    <property type="project" value="UniProtKB-SubCell"/>
</dbReference>
<evidence type="ECO:0000313" key="7">
    <source>
        <dbReference type="EMBL" id="KFE35438.1"/>
    </source>
</evidence>
<keyword evidence="4 6" id="KW-1133">Transmembrane helix</keyword>
<protein>
    <submittedName>
        <fullName evidence="7">Na/Pi-cotransporter II-like protein</fullName>
    </submittedName>
</protein>
<sequence length="542" mass="57508">MISAVLIDVVNALGGVGLFLFGMIWLTDGLRGLAGQTLRNTLSRFTNTPLSGAVTGAATTALIQSSSATTVTAVGFVSAGLLTFPQALGIIFGANIGTTMTGWLATILGFKLDLGQITLPLVFLGALARLFGGARLPLIGTAVAGFALIFLGIDIVKSSLAAFQGIVTPTDFPQDSLIGRVELILIGALITVVTQSSSAGVIAALAALGAGAISLPQGLAMVIGMDVGTTVTAAIATLGGSTATRRTGLSHVIYNCLTGLMAFFLLSPYNALVGAQGLHLDSQIALVAFHSGFNILGVILILPFTGAFAKLVTLIVRDRGNALTAALGRQMLKDPNAALDAVVSSLDAVVKAQFEFLAKRLEHREATHDDTDRLREIGDAITELRNFVDGIPAMRSDDPAAARLVSVLHVIDHLGRLYFRCTQEQSLTAFSLDNRLRRLSAILRSLTAEAASATNLAATEARLNRVRRLLRAQREVYRTRIFGHATRRAVSGDTLGQRLDAARWLHRVSYHLWRIEHHMVTIHEGLAPASPRREAALDVMED</sequence>
<feature type="transmembrane region" description="Helical" evidence="6">
    <location>
        <begin position="252"/>
        <end position="272"/>
    </location>
</feature>
<dbReference type="InterPro" id="IPR003841">
    <property type="entry name" value="Na/Pi_transpt"/>
</dbReference>
<name>A0A085TXJ1_9RHOB</name>
<comment type="subcellular location">
    <subcellularLocation>
        <location evidence="1">Cell membrane</location>
        <topology evidence="1">Multi-pass membrane protein</topology>
    </subcellularLocation>
</comment>
<keyword evidence="8" id="KW-1185">Reference proteome</keyword>
<dbReference type="EMBL" id="AQRC01000005">
    <property type="protein sequence ID" value="KFE35438.1"/>
    <property type="molecule type" value="Genomic_DNA"/>
</dbReference>
<dbReference type="NCBIfam" id="NF037997">
    <property type="entry name" value="Na_Pi_symport"/>
    <property type="match status" value="1"/>
</dbReference>
<dbReference type="STRING" id="1317124.DW2_08412"/>
<dbReference type="PANTHER" id="PTHR10010:SF46">
    <property type="entry name" value="SODIUM-DEPENDENT PHOSPHATE TRANSPORT PROTEIN 2B"/>
    <property type="match status" value="1"/>
</dbReference>
<comment type="caution">
    <text evidence="7">The sequence shown here is derived from an EMBL/GenBank/DDBJ whole genome shotgun (WGS) entry which is preliminary data.</text>
</comment>
<proteinExistence type="predicted"/>
<feature type="transmembrane region" description="Helical" evidence="6">
    <location>
        <begin position="87"/>
        <end position="110"/>
    </location>
</feature>
<keyword evidence="2" id="KW-1003">Cell membrane</keyword>
<evidence type="ECO:0000313" key="8">
    <source>
        <dbReference type="Proteomes" id="UP000028607"/>
    </source>
</evidence>
<evidence type="ECO:0000256" key="3">
    <source>
        <dbReference type="ARBA" id="ARBA00022692"/>
    </source>
</evidence>
<accession>A0A085TXJ1</accession>
<feature type="transmembrane region" description="Helical" evidence="6">
    <location>
        <begin position="219"/>
        <end position="240"/>
    </location>
</feature>